<dbReference type="PaxDb" id="121845-A0A3Q0J2G7"/>
<evidence type="ECO:0000313" key="4">
    <source>
        <dbReference type="RefSeq" id="XP_026682672.1"/>
    </source>
</evidence>
<accession>A0A3Q0J2G7</accession>
<keyword evidence="3" id="KW-1185">Reference proteome</keyword>
<sequence>MICLFGKQFHIPLSYLVFALLRFYIVIQFLSISHSSQVDSALLSPKNVTPPQGKYQETSHKASDSLEEYIDNSLENKTIPLLSNQQINIAHTISDLNKSSNVERHLGTNTHSVIDAKVTNKTITRHIKSKRIKFTRQNSTEHKTPATNNTVNHTIDYNAPSTITRTDTSAQTNNTATSGLQRITKGRPKTKSRPGVSLSSKNKTYLAFKNARGNKRKHTISILGLFELTESNNELRLEGLSELEAAKLAVEHVNKANMLYDYQLELHTNDTKVSPIH</sequence>
<proteinExistence type="predicted"/>
<feature type="transmembrane region" description="Helical" evidence="2">
    <location>
        <begin position="12"/>
        <end position="30"/>
    </location>
</feature>
<dbReference type="STRING" id="121845.A0A3Q0J2G7"/>
<dbReference type="GeneID" id="113469298"/>
<dbReference type="KEGG" id="dci:113469298"/>
<feature type="region of interest" description="Disordered" evidence="1">
    <location>
        <begin position="164"/>
        <end position="198"/>
    </location>
</feature>
<protein>
    <submittedName>
        <fullName evidence="4">Uncharacterized protein LOC113469298</fullName>
    </submittedName>
</protein>
<organism evidence="3 4">
    <name type="scientific">Diaphorina citri</name>
    <name type="common">Asian citrus psyllid</name>
    <dbReference type="NCBI Taxonomy" id="121845"/>
    <lineage>
        <taxon>Eukaryota</taxon>
        <taxon>Metazoa</taxon>
        <taxon>Ecdysozoa</taxon>
        <taxon>Arthropoda</taxon>
        <taxon>Hexapoda</taxon>
        <taxon>Insecta</taxon>
        <taxon>Pterygota</taxon>
        <taxon>Neoptera</taxon>
        <taxon>Paraneoptera</taxon>
        <taxon>Hemiptera</taxon>
        <taxon>Sternorrhyncha</taxon>
        <taxon>Psylloidea</taxon>
        <taxon>Psyllidae</taxon>
        <taxon>Diaphorininae</taxon>
        <taxon>Diaphorina</taxon>
    </lineage>
</organism>
<feature type="compositionally biased region" description="Polar residues" evidence="1">
    <location>
        <begin position="164"/>
        <end position="181"/>
    </location>
</feature>
<dbReference type="RefSeq" id="XP_026682672.1">
    <property type="nucleotide sequence ID" value="XM_026826871.1"/>
</dbReference>
<dbReference type="AlphaFoldDB" id="A0A3Q0J2G7"/>
<reference evidence="4" key="1">
    <citation type="submission" date="2025-08" db="UniProtKB">
        <authorList>
            <consortium name="RefSeq"/>
        </authorList>
    </citation>
    <scope>IDENTIFICATION</scope>
</reference>
<keyword evidence="2" id="KW-0472">Membrane</keyword>
<dbReference type="Proteomes" id="UP000079169">
    <property type="component" value="Unplaced"/>
</dbReference>
<evidence type="ECO:0000256" key="1">
    <source>
        <dbReference type="SAM" id="MobiDB-lite"/>
    </source>
</evidence>
<dbReference type="Gene3D" id="3.40.50.2300">
    <property type="match status" value="1"/>
</dbReference>
<keyword evidence="2" id="KW-1133">Transmembrane helix</keyword>
<gene>
    <name evidence="4" type="primary">LOC113469298</name>
</gene>
<keyword evidence="2" id="KW-0812">Transmembrane</keyword>
<evidence type="ECO:0000313" key="3">
    <source>
        <dbReference type="Proteomes" id="UP000079169"/>
    </source>
</evidence>
<dbReference type="SUPFAM" id="SSF53822">
    <property type="entry name" value="Periplasmic binding protein-like I"/>
    <property type="match status" value="1"/>
</dbReference>
<dbReference type="InterPro" id="IPR028082">
    <property type="entry name" value="Peripla_BP_I"/>
</dbReference>
<evidence type="ECO:0000256" key="2">
    <source>
        <dbReference type="SAM" id="Phobius"/>
    </source>
</evidence>
<name>A0A3Q0J2G7_DIACI</name>